<evidence type="ECO:0000313" key="3">
    <source>
        <dbReference type="EMBL" id="WAJ69533.1"/>
    </source>
</evidence>
<dbReference type="Pfam" id="PF18145">
    <property type="entry name" value="SAVED"/>
    <property type="match status" value="1"/>
</dbReference>
<feature type="transmembrane region" description="Helical" evidence="1">
    <location>
        <begin position="59"/>
        <end position="83"/>
    </location>
</feature>
<sequence length="350" mass="39516">MDKLLNFIYSIAKIIWRPADLPTKIGTIIFISGITLLSGGVIFRVVYKENIFEYAPSDASFYSWLVGLVVVAIGLLILVCRVITVMKNESVKDIGFIYVPAFKNMSAELDITKQGLPPTNLKKLMSPLKRNPFDSRDKHESIDQLKRIKQYIEDNSDVSRAQKAYVKSVGAIPFLFHLGTVFRDNHLQTEFVANDRATGNGYLLNKEKFQCRYFTLTFNNQTDLEIAISAMQLSGTDEAAIAVSFTQDILASHLPAEFSNSTLFINSNIKDFELIQNNEKLDEVIGVISKCISRLNAHVKVVNLFICAQTSVVFKLGERYQIGMHGPIKVHHYCSTENRYIWGIETKEIA</sequence>
<feature type="domain" description="SMODS-associated and fused to various effectors" evidence="2">
    <location>
        <begin position="148"/>
        <end position="345"/>
    </location>
</feature>
<name>A0ABY7AJX1_9ALTE</name>
<reference evidence="3" key="1">
    <citation type="submission" date="2022-10" db="EMBL/GenBank/DDBJ databases">
        <title>Catenovulum adriacola sp. nov. isolated in the Harbour of Susak.</title>
        <authorList>
            <person name="Schoch T."/>
            <person name="Reich S.J."/>
            <person name="Stoeferle S."/>
            <person name="Flaiz M."/>
            <person name="Kazda M."/>
            <person name="Riedel C.U."/>
            <person name="Duerre P."/>
        </authorList>
    </citation>
    <scope>NUCLEOTIDE SEQUENCE</scope>
    <source>
        <strain evidence="3">TS8</strain>
    </source>
</reference>
<dbReference type="InterPro" id="IPR040836">
    <property type="entry name" value="SAVED"/>
</dbReference>
<evidence type="ECO:0000256" key="1">
    <source>
        <dbReference type="SAM" id="Phobius"/>
    </source>
</evidence>
<accession>A0ABY7AJX1</accession>
<evidence type="ECO:0000313" key="4">
    <source>
        <dbReference type="Proteomes" id="UP001163726"/>
    </source>
</evidence>
<proteinExistence type="predicted"/>
<dbReference type="NCBIfam" id="NF033611">
    <property type="entry name" value="SAVED"/>
    <property type="match status" value="1"/>
</dbReference>
<keyword evidence="1" id="KW-0812">Transmembrane</keyword>
<dbReference type="EMBL" id="CP109965">
    <property type="protein sequence ID" value="WAJ69533.1"/>
    <property type="molecule type" value="Genomic_DNA"/>
</dbReference>
<gene>
    <name evidence="3" type="ORF">OLW01_10155</name>
</gene>
<dbReference type="Proteomes" id="UP001163726">
    <property type="component" value="Chromosome"/>
</dbReference>
<keyword evidence="1" id="KW-1133">Transmembrane helix</keyword>
<keyword evidence="1" id="KW-0472">Membrane</keyword>
<feature type="transmembrane region" description="Helical" evidence="1">
    <location>
        <begin position="21"/>
        <end position="47"/>
    </location>
</feature>
<evidence type="ECO:0000259" key="2">
    <source>
        <dbReference type="Pfam" id="PF18145"/>
    </source>
</evidence>
<keyword evidence="4" id="KW-1185">Reference proteome</keyword>
<protein>
    <submittedName>
        <fullName evidence="3">SAVED domain-containing protein</fullName>
    </submittedName>
</protein>
<organism evidence="3 4">
    <name type="scientific">Catenovulum adriaticum</name>
    <dbReference type="NCBI Taxonomy" id="2984846"/>
    <lineage>
        <taxon>Bacteria</taxon>
        <taxon>Pseudomonadati</taxon>
        <taxon>Pseudomonadota</taxon>
        <taxon>Gammaproteobacteria</taxon>
        <taxon>Alteromonadales</taxon>
        <taxon>Alteromonadaceae</taxon>
        <taxon>Catenovulum</taxon>
    </lineage>
</organism>
<dbReference type="RefSeq" id="WP_268073796.1">
    <property type="nucleotide sequence ID" value="NZ_CP109965.1"/>
</dbReference>